<dbReference type="Pfam" id="PF22234">
    <property type="entry name" value="Rv2466c-like"/>
    <property type="match status" value="1"/>
</dbReference>
<organism evidence="1 2">
    <name type="scientific">Nocardiopsis metallicus</name>
    <dbReference type="NCBI Taxonomy" id="179819"/>
    <lineage>
        <taxon>Bacteria</taxon>
        <taxon>Bacillati</taxon>
        <taxon>Actinomycetota</taxon>
        <taxon>Actinomycetes</taxon>
        <taxon>Streptosporangiales</taxon>
        <taxon>Nocardiopsidaceae</taxon>
        <taxon>Nocardiopsis</taxon>
    </lineage>
</organism>
<dbReference type="AlphaFoldDB" id="A0A840WD70"/>
<keyword evidence="2" id="KW-1185">Reference proteome</keyword>
<name>A0A840WD70_9ACTN</name>
<dbReference type="RefSeq" id="WP_184367140.1">
    <property type="nucleotide sequence ID" value="NZ_BAAAKM010000079.1"/>
</dbReference>
<evidence type="ECO:0000313" key="2">
    <source>
        <dbReference type="Proteomes" id="UP000579647"/>
    </source>
</evidence>
<sequence length="240" mass="26256">MSRSTAEVDFWFDPLCPYAWITSRWIVSLERRERVRVRWHPMGLGLLNSGPGVSDQVREILELTKGPVRVVAAVAAEHDPERVGAFYTALGTHLHSADGLLTPIRAGFTQAPDLWRTALGELKGVTEAALSESGLPLGLAGAADDRNWDGAVLESHERVPSGDQDLEPIGVPTLAVNGQPGRFGPVFDRVPDGERALRLWDAFEVLATDDNCYEIKRVTTRADPEPFGEPLSARPEGNRS</sequence>
<evidence type="ECO:0000313" key="1">
    <source>
        <dbReference type="EMBL" id="MBB5494084.1"/>
    </source>
</evidence>
<accession>A0A840WD70</accession>
<comment type="caution">
    <text evidence="1">The sequence shown here is derived from an EMBL/GenBank/DDBJ whole genome shotgun (WGS) entry which is preliminary data.</text>
</comment>
<protein>
    <recommendedName>
        <fullName evidence="3">Disulfide bond formation protein DsbA</fullName>
    </recommendedName>
</protein>
<dbReference type="Proteomes" id="UP000579647">
    <property type="component" value="Unassembled WGS sequence"/>
</dbReference>
<dbReference type="SUPFAM" id="SSF52833">
    <property type="entry name" value="Thioredoxin-like"/>
    <property type="match status" value="1"/>
</dbReference>
<proteinExistence type="predicted"/>
<evidence type="ECO:0008006" key="3">
    <source>
        <dbReference type="Google" id="ProtNLM"/>
    </source>
</evidence>
<dbReference type="CDD" id="cd02972">
    <property type="entry name" value="DsbA_family"/>
    <property type="match status" value="1"/>
</dbReference>
<dbReference type="InterPro" id="IPR036249">
    <property type="entry name" value="Thioredoxin-like_sf"/>
</dbReference>
<reference evidence="1 2" key="1">
    <citation type="submission" date="2020-08" db="EMBL/GenBank/DDBJ databases">
        <title>Sequencing the genomes of 1000 actinobacteria strains.</title>
        <authorList>
            <person name="Klenk H.-P."/>
        </authorList>
    </citation>
    <scope>NUCLEOTIDE SEQUENCE [LARGE SCALE GENOMIC DNA]</scope>
    <source>
        <strain evidence="1 2">DSM 44598</strain>
    </source>
</reference>
<gene>
    <name evidence="1" type="ORF">HNR07_005221</name>
</gene>
<dbReference type="InterPro" id="IPR053977">
    <property type="entry name" value="Rv2466c-like"/>
</dbReference>
<dbReference type="Gene3D" id="3.40.30.10">
    <property type="entry name" value="Glutaredoxin"/>
    <property type="match status" value="1"/>
</dbReference>
<dbReference type="EMBL" id="JACHDO010000001">
    <property type="protein sequence ID" value="MBB5494084.1"/>
    <property type="molecule type" value="Genomic_DNA"/>
</dbReference>